<gene>
    <name evidence="3" type="ORF">GCM10007387_14350</name>
</gene>
<reference evidence="3" key="1">
    <citation type="journal article" date="2014" name="Int. J. Syst. Evol. Microbiol.">
        <title>Complete genome sequence of Corynebacterium casei LMG S-19264T (=DSM 44701T), isolated from a smear-ripened cheese.</title>
        <authorList>
            <consortium name="US DOE Joint Genome Institute (JGI-PGF)"/>
            <person name="Walter F."/>
            <person name="Albersmeier A."/>
            <person name="Kalinowski J."/>
            <person name="Ruckert C."/>
        </authorList>
    </citation>
    <scope>NUCLEOTIDE SEQUENCE</scope>
    <source>
        <strain evidence="3">KCTC 12343</strain>
    </source>
</reference>
<dbReference type="Proteomes" id="UP000628442">
    <property type="component" value="Unassembled WGS sequence"/>
</dbReference>
<feature type="chain" id="PRO_5041683541" description="Cell envelope biogenesis protein TolA" evidence="2">
    <location>
        <begin position="24"/>
        <end position="229"/>
    </location>
</feature>
<feature type="compositionally biased region" description="Basic and acidic residues" evidence="1">
    <location>
        <begin position="107"/>
        <end position="122"/>
    </location>
</feature>
<sequence>MMAMHLKAWMWMGGLLLAGGALAQADAPTQVRSVEQADAILAEVARERAAAEASYAESEQVCYTKFFVNNCLDKAKEQRRERLADLRTREIDANYFKRKSAVELRDRELHDRNERDAAEEASRAANPPAPHADPADKPRPQPAGKLPAQRQAEHAAREKQRATEAAAEAGERARKVEAYEQKQVDAAERQKRVAEKQAERAAKRAKREADEAAKKAAEAERAKQNAQGR</sequence>
<evidence type="ECO:0000313" key="4">
    <source>
        <dbReference type="Proteomes" id="UP000628442"/>
    </source>
</evidence>
<protein>
    <recommendedName>
        <fullName evidence="5">Cell envelope biogenesis protein TolA</fullName>
    </recommendedName>
</protein>
<feature type="compositionally biased region" description="Basic and acidic residues" evidence="1">
    <location>
        <begin position="169"/>
        <end position="223"/>
    </location>
</feature>
<feature type="region of interest" description="Disordered" evidence="1">
    <location>
        <begin position="107"/>
        <end position="229"/>
    </location>
</feature>
<evidence type="ECO:0000256" key="1">
    <source>
        <dbReference type="SAM" id="MobiDB-lite"/>
    </source>
</evidence>
<feature type="compositionally biased region" description="Basic and acidic residues" evidence="1">
    <location>
        <begin position="151"/>
        <end position="162"/>
    </location>
</feature>
<keyword evidence="2" id="KW-0732">Signal</keyword>
<dbReference type="AlphaFoldDB" id="A0AA88C1S0"/>
<accession>A0AA88C1S0</accession>
<evidence type="ECO:0000313" key="3">
    <source>
        <dbReference type="EMBL" id="GGY33196.1"/>
    </source>
</evidence>
<proteinExistence type="predicted"/>
<organism evidence="3 4">
    <name type="scientific">Pseudoduganella albidiflava</name>
    <dbReference type="NCBI Taxonomy" id="321983"/>
    <lineage>
        <taxon>Bacteria</taxon>
        <taxon>Pseudomonadati</taxon>
        <taxon>Pseudomonadota</taxon>
        <taxon>Betaproteobacteria</taxon>
        <taxon>Burkholderiales</taxon>
        <taxon>Oxalobacteraceae</taxon>
        <taxon>Telluria group</taxon>
        <taxon>Pseudoduganella</taxon>
    </lineage>
</organism>
<evidence type="ECO:0008006" key="5">
    <source>
        <dbReference type="Google" id="ProtNLM"/>
    </source>
</evidence>
<comment type="caution">
    <text evidence="3">The sequence shown here is derived from an EMBL/GenBank/DDBJ whole genome shotgun (WGS) entry which is preliminary data.</text>
</comment>
<evidence type="ECO:0000256" key="2">
    <source>
        <dbReference type="SAM" id="SignalP"/>
    </source>
</evidence>
<feature type="signal peptide" evidence="2">
    <location>
        <begin position="1"/>
        <end position="23"/>
    </location>
</feature>
<dbReference type="EMBL" id="BMWV01000002">
    <property type="protein sequence ID" value="GGY33196.1"/>
    <property type="molecule type" value="Genomic_DNA"/>
</dbReference>
<name>A0AA88C1S0_9BURK</name>
<reference evidence="3" key="2">
    <citation type="submission" date="2022-12" db="EMBL/GenBank/DDBJ databases">
        <authorList>
            <person name="Sun Q."/>
            <person name="Kim S."/>
        </authorList>
    </citation>
    <scope>NUCLEOTIDE SEQUENCE</scope>
    <source>
        <strain evidence="3">KCTC 12343</strain>
    </source>
</reference>